<dbReference type="Proteomes" id="UP001152798">
    <property type="component" value="Chromosome 4"/>
</dbReference>
<protein>
    <submittedName>
        <fullName evidence="1">Uncharacterized protein</fullName>
    </submittedName>
</protein>
<reference evidence="1" key="1">
    <citation type="submission" date="2022-01" db="EMBL/GenBank/DDBJ databases">
        <authorList>
            <person name="King R."/>
        </authorList>
    </citation>
    <scope>NUCLEOTIDE SEQUENCE</scope>
</reference>
<keyword evidence="2" id="KW-1185">Reference proteome</keyword>
<dbReference type="EMBL" id="OV725080">
    <property type="protein sequence ID" value="CAH1399871.1"/>
    <property type="molecule type" value="Genomic_DNA"/>
</dbReference>
<accession>A0A9P0HD90</accession>
<evidence type="ECO:0000313" key="1">
    <source>
        <dbReference type="EMBL" id="CAH1399871.1"/>
    </source>
</evidence>
<evidence type="ECO:0000313" key="2">
    <source>
        <dbReference type="Proteomes" id="UP001152798"/>
    </source>
</evidence>
<organism evidence="1 2">
    <name type="scientific">Nezara viridula</name>
    <name type="common">Southern green stink bug</name>
    <name type="synonym">Cimex viridulus</name>
    <dbReference type="NCBI Taxonomy" id="85310"/>
    <lineage>
        <taxon>Eukaryota</taxon>
        <taxon>Metazoa</taxon>
        <taxon>Ecdysozoa</taxon>
        <taxon>Arthropoda</taxon>
        <taxon>Hexapoda</taxon>
        <taxon>Insecta</taxon>
        <taxon>Pterygota</taxon>
        <taxon>Neoptera</taxon>
        <taxon>Paraneoptera</taxon>
        <taxon>Hemiptera</taxon>
        <taxon>Heteroptera</taxon>
        <taxon>Panheteroptera</taxon>
        <taxon>Pentatomomorpha</taxon>
        <taxon>Pentatomoidea</taxon>
        <taxon>Pentatomidae</taxon>
        <taxon>Pentatominae</taxon>
        <taxon>Nezara</taxon>
    </lineage>
</organism>
<dbReference type="AlphaFoldDB" id="A0A9P0HD90"/>
<gene>
    <name evidence="1" type="ORF">NEZAVI_LOCUS9227</name>
</gene>
<sequence>MCSSENLFIYITFIPQALFSGRK</sequence>
<proteinExistence type="predicted"/>
<name>A0A9P0HD90_NEZVI</name>